<evidence type="ECO:0008006" key="3">
    <source>
        <dbReference type="Google" id="ProtNLM"/>
    </source>
</evidence>
<dbReference type="RefSeq" id="WP_262996194.1">
    <property type="nucleotide sequence ID" value="NZ_JAOTJC010000013.1"/>
</dbReference>
<dbReference type="EMBL" id="JAOTJC010000013">
    <property type="protein sequence ID" value="MCU7555989.1"/>
    <property type="molecule type" value="Genomic_DNA"/>
</dbReference>
<dbReference type="Proteomes" id="UP001209257">
    <property type="component" value="Unassembled WGS sequence"/>
</dbReference>
<proteinExistence type="predicted"/>
<keyword evidence="2" id="KW-1185">Reference proteome</keyword>
<comment type="caution">
    <text evidence="1">The sequence shown here is derived from an EMBL/GenBank/DDBJ whole genome shotgun (WGS) entry which is preliminary data.</text>
</comment>
<evidence type="ECO:0000313" key="2">
    <source>
        <dbReference type="Proteomes" id="UP001209257"/>
    </source>
</evidence>
<reference evidence="2" key="1">
    <citation type="submission" date="2023-07" db="EMBL/GenBank/DDBJ databases">
        <title>Study on multiphase classification of strain Alteromonas salexigens isolated from the Yellow Sea.</title>
        <authorList>
            <person name="Sun L."/>
        </authorList>
    </citation>
    <scope>NUCLEOTIDE SEQUENCE [LARGE SCALE GENOMIC DNA]</scope>
    <source>
        <strain evidence="2">ASW11-19</strain>
    </source>
</reference>
<gene>
    <name evidence="1" type="ORF">OCL06_15470</name>
</gene>
<accession>A0ABT2VVW4</accession>
<sequence>MMLSGCGVSHYPASHAELANKTCVSLLTYNLNCDNDPLVFSNNQTHHEFVQQTLPIHLREEIQHTELEDSRRRH</sequence>
<protein>
    <recommendedName>
        <fullName evidence="3">Extradiol ring-cleavage dioxygenase class III enzyme subunit B domain-containing protein</fullName>
    </recommendedName>
</protein>
<organism evidence="1 2">
    <name type="scientific">Alteromonas salexigens</name>
    <dbReference type="NCBI Taxonomy" id="2982530"/>
    <lineage>
        <taxon>Bacteria</taxon>
        <taxon>Pseudomonadati</taxon>
        <taxon>Pseudomonadota</taxon>
        <taxon>Gammaproteobacteria</taxon>
        <taxon>Alteromonadales</taxon>
        <taxon>Alteromonadaceae</taxon>
        <taxon>Alteromonas/Salinimonas group</taxon>
        <taxon>Alteromonas</taxon>
    </lineage>
</organism>
<name>A0ABT2VVW4_9ALTE</name>
<evidence type="ECO:0000313" key="1">
    <source>
        <dbReference type="EMBL" id="MCU7555989.1"/>
    </source>
</evidence>